<evidence type="ECO:0000313" key="2">
    <source>
        <dbReference type="Proteomes" id="UP000265520"/>
    </source>
</evidence>
<keyword evidence="2" id="KW-1185">Reference proteome</keyword>
<dbReference type="AlphaFoldDB" id="A0A392R168"/>
<feature type="non-terminal residue" evidence="1">
    <location>
        <position position="1"/>
    </location>
</feature>
<reference evidence="1 2" key="1">
    <citation type="journal article" date="2018" name="Front. Plant Sci.">
        <title>Red Clover (Trifolium pratense) and Zigzag Clover (T. medium) - A Picture of Genomic Similarities and Differences.</title>
        <authorList>
            <person name="Dluhosova J."/>
            <person name="Istvanek J."/>
            <person name="Nedelnik J."/>
            <person name="Repkova J."/>
        </authorList>
    </citation>
    <scope>NUCLEOTIDE SEQUENCE [LARGE SCALE GENOMIC DNA]</scope>
    <source>
        <strain evidence="2">cv. 10/8</strain>
        <tissue evidence="1">Leaf</tissue>
    </source>
</reference>
<dbReference type="Proteomes" id="UP000265520">
    <property type="component" value="Unassembled WGS sequence"/>
</dbReference>
<sequence>REHPYEDERRRELNRHPGRNRFTLRILESRIPRTLEKPPKMETYDGTTDPDEHLEHFDTVLDYYQA</sequence>
<protein>
    <submittedName>
        <fullName evidence="1">Uncharacterized protein</fullName>
    </submittedName>
</protein>
<comment type="caution">
    <text evidence="1">The sequence shown here is derived from an EMBL/GenBank/DDBJ whole genome shotgun (WGS) entry which is preliminary data.</text>
</comment>
<organism evidence="1 2">
    <name type="scientific">Trifolium medium</name>
    <dbReference type="NCBI Taxonomy" id="97028"/>
    <lineage>
        <taxon>Eukaryota</taxon>
        <taxon>Viridiplantae</taxon>
        <taxon>Streptophyta</taxon>
        <taxon>Embryophyta</taxon>
        <taxon>Tracheophyta</taxon>
        <taxon>Spermatophyta</taxon>
        <taxon>Magnoliopsida</taxon>
        <taxon>eudicotyledons</taxon>
        <taxon>Gunneridae</taxon>
        <taxon>Pentapetalae</taxon>
        <taxon>rosids</taxon>
        <taxon>fabids</taxon>
        <taxon>Fabales</taxon>
        <taxon>Fabaceae</taxon>
        <taxon>Papilionoideae</taxon>
        <taxon>50 kb inversion clade</taxon>
        <taxon>NPAAA clade</taxon>
        <taxon>Hologalegina</taxon>
        <taxon>IRL clade</taxon>
        <taxon>Trifolieae</taxon>
        <taxon>Trifolium</taxon>
    </lineage>
</organism>
<dbReference type="EMBL" id="LXQA010178791">
    <property type="protein sequence ID" value="MCI30333.1"/>
    <property type="molecule type" value="Genomic_DNA"/>
</dbReference>
<name>A0A392R168_9FABA</name>
<proteinExistence type="predicted"/>
<accession>A0A392R168</accession>
<evidence type="ECO:0000313" key="1">
    <source>
        <dbReference type="EMBL" id="MCI30333.1"/>
    </source>
</evidence>